<dbReference type="EMBL" id="ASPP01021138">
    <property type="protein sequence ID" value="ETO12739.1"/>
    <property type="molecule type" value="Genomic_DNA"/>
</dbReference>
<dbReference type="GO" id="GO:0000175">
    <property type="term" value="F:3'-5'-RNA exonuclease activity"/>
    <property type="evidence" value="ECO:0007669"/>
    <property type="project" value="TreeGrafter"/>
</dbReference>
<dbReference type="OrthoDB" id="10253982at2759"/>
<gene>
    <name evidence="2" type="ORF">RFI_24636</name>
</gene>
<feature type="region of interest" description="Disordered" evidence="1">
    <location>
        <begin position="58"/>
        <end position="89"/>
    </location>
</feature>
<protein>
    <recommendedName>
        <fullName evidence="4">Endonuclease/exonuclease/phosphatase domain-containing protein</fullName>
    </recommendedName>
</protein>
<reference evidence="2 3" key="1">
    <citation type="journal article" date="2013" name="Curr. Biol.">
        <title>The Genome of the Foraminiferan Reticulomyxa filosa.</title>
        <authorList>
            <person name="Glockner G."/>
            <person name="Hulsmann N."/>
            <person name="Schleicher M."/>
            <person name="Noegel A.A."/>
            <person name="Eichinger L."/>
            <person name="Gallinger C."/>
            <person name="Pawlowski J."/>
            <person name="Sierra R."/>
            <person name="Euteneuer U."/>
            <person name="Pillet L."/>
            <person name="Moustafa A."/>
            <person name="Platzer M."/>
            <person name="Groth M."/>
            <person name="Szafranski K."/>
            <person name="Schliwa M."/>
        </authorList>
    </citation>
    <scope>NUCLEOTIDE SEQUENCE [LARGE SCALE GENOMIC DNA]</scope>
</reference>
<evidence type="ECO:0000313" key="2">
    <source>
        <dbReference type="EMBL" id="ETO12739.1"/>
    </source>
</evidence>
<dbReference type="Proteomes" id="UP000023152">
    <property type="component" value="Unassembled WGS sequence"/>
</dbReference>
<proteinExistence type="predicted"/>
<keyword evidence="3" id="KW-1185">Reference proteome</keyword>
<sequence>MSGSHTNEKLSSVQFCIATFNLLCPYWNWKSDEISSKEKWLGRQEKILEMLQQLVDDEKSATQSNVSKTEDKSKEVATEEMKQQKGQGQNPEAKKKLCDVICLQEFWCENEEFVELYKQTLGPLGYELHYMKRTETSKPDGLATFVNTNDWKVISVHEVTFKGSNRVALIHIIQHKQSEVNVLICNNHWNCGIYQSDEMKRRDLLVSLLEVLEEDASVHDKANGNNNGNDKSKANGSKQSTLLLSAYDIDIKIVCGDFNCEFYDYCPQQLVQRGYLSALHEGNNFKLDCAQSDQSHNPNSNKHDKFFVSHLNHHKIATGCDLLLFKHAKQSPSLHFNPIASYLYPRQLDWKEWPKKEMFGVSDHRPVVAVFEITTAKKKKQTD</sequence>
<dbReference type="AlphaFoldDB" id="X6MFQ5"/>
<name>X6MFQ5_RETFI</name>
<accession>X6MFQ5</accession>
<evidence type="ECO:0008006" key="4">
    <source>
        <dbReference type="Google" id="ProtNLM"/>
    </source>
</evidence>
<dbReference type="PANTHER" id="PTHR12121:SF31">
    <property type="entry name" value="FAMILY PROTEIN, PUTATIVE, EXPRESSED-RELATED"/>
    <property type="match status" value="1"/>
</dbReference>
<organism evidence="2 3">
    <name type="scientific">Reticulomyxa filosa</name>
    <dbReference type="NCBI Taxonomy" id="46433"/>
    <lineage>
        <taxon>Eukaryota</taxon>
        <taxon>Sar</taxon>
        <taxon>Rhizaria</taxon>
        <taxon>Retaria</taxon>
        <taxon>Foraminifera</taxon>
        <taxon>Monothalamids</taxon>
        <taxon>Reticulomyxidae</taxon>
        <taxon>Reticulomyxa</taxon>
    </lineage>
</organism>
<comment type="caution">
    <text evidence="2">The sequence shown here is derived from an EMBL/GenBank/DDBJ whole genome shotgun (WGS) entry which is preliminary data.</text>
</comment>
<evidence type="ECO:0000313" key="3">
    <source>
        <dbReference type="Proteomes" id="UP000023152"/>
    </source>
</evidence>
<evidence type="ECO:0000256" key="1">
    <source>
        <dbReference type="SAM" id="MobiDB-lite"/>
    </source>
</evidence>
<dbReference type="PANTHER" id="PTHR12121">
    <property type="entry name" value="CARBON CATABOLITE REPRESSOR PROTEIN 4"/>
    <property type="match status" value="1"/>
</dbReference>
<dbReference type="Gene3D" id="3.60.10.10">
    <property type="entry name" value="Endonuclease/exonuclease/phosphatase"/>
    <property type="match status" value="1"/>
</dbReference>
<dbReference type="InterPro" id="IPR050410">
    <property type="entry name" value="CCR4/nocturin_mRNA_transcr"/>
</dbReference>
<dbReference type="InterPro" id="IPR036691">
    <property type="entry name" value="Endo/exonu/phosph_ase_sf"/>
</dbReference>
<dbReference type="SUPFAM" id="SSF56219">
    <property type="entry name" value="DNase I-like"/>
    <property type="match status" value="1"/>
</dbReference>
<feature type="compositionally biased region" description="Basic and acidic residues" evidence="1">
    <location>
        <begin position="68"/>
        <end position="83"/>
    </location>
</feature>